<organism evidence="2 3">
    <name type="scientific">Chinchilla lanigera</name>
    <name type="common">Long-tailed chinchilla</name>
    <name type="synonym">Chinchilla villidera</name>
    <dbReference type="NCBI Taxonomy" id="34839"/>
    <lineage>
        <taxon>Eukaryota</taxon>
        <taxon>Metazoa</taxon>
        <taxon>Chordata</taxon>
        <taxon>Craniata</taxon>
        <taxon>Vertebrata</taxon>
        <taxon>Euteleostomi</taxon>
        <taxon>Mammalia</taxon>
        <taxon>Eutheria</taxon>
        <taxon>Euarchontoglires</taxon>
        <taxon>Glires</taxon>
        <taxon>Rodentia</taxon>
        <taxon>Hystricomorpha</taxon>
        <taxon>Chinchillidae</taxon>
        <taxon>Chinchilla</taxon>
    </lineage>
</organism>
<evidence type="ECO:0000313" key="3">
    <source>
        <dbReference type="Proteomes" id="UP000694398"/>
    </source>
</evidence>
<accession>A0A8C2VXY7</accession>
<dbReference type="Ensembl" id="ENSCLAT00000022496.1">
    <property type="protein sequence ID" value="ENSCLAP00000022291.1"/>
    <property type="gene ID" value="ENSCLAG00000015286.1"/>
</dbReference>
<proteinExistence type="predicted"/>
<gene>
    <name evidence="2" type="primary">KIAA1143</name>
</gene>
<dbReference type="PANTHER" id="PTHR31195:SF2">
    <property type="entry name" value="GEO02494P1"/>
    <property type="match status" value="1"/>
</dbReference>
<reference evidence="2" key="2">
    <citation type="submission" date="2025-09" db="UniProtKB">
        <authorList>
            <consortium name="Ensembl"/>
        </authorList>
    </citation>
    <scope>IDENTIFICATION</scope>
</reference>
<dbReference type="GeneTree" id="ENSGT00390000001296"/>
<feature type="domain" description="DUF4604" evidence="1">
    <location>
        <begin position="5"/>
        <end position="41"/>
    </location>
</feature>
<keyword evidence="3" id="KW-1185">Reference proteome</keyword>
<evidence type="ECO:0000313" key="2">
    <source>
        <dbReference type="Ensembl" id="ENSCLAP00000022291.1"/>
    </source>
</evidence>
<dbReference type="InterPro" id="IPR040219">
    <property type="entry name" value="KIAA1143-like"/>
</dbReference>
<dbReference type="InterPro" id="IPR027911">
    <property type="entry name" value="DUF4604"/>
</dbReference>
<protein>
    <submittedName>
        <fullName evidence="2">KIAA1143</fullName>
    </submittedName>
</protein>
<name>A0A8C2VXY7_CHILA</name>
<dbReference type="AlphaFoldDB" id="A0A8C2VXY7"/>
<evidence type="ECO:0000259" key="1">
    <source>
        <dbReference type="Pfam" id="PF15377"/>
    </source>
</evidence>
<dbReference type="Pfam" id="PF15377">
    <property type="entry name" value="DUF4604"/>
    <property type="match status" value="1"/>
</dbReference>
<dbReference type="Proteomes" id="UP000694398">
    <property type="component" value="Unassembled WGS sequence"/>
</dbReference>
<dbReference type="PANTHER" id="PTHR31195">
    <property type="entry name" value="GEO02494P1"/>
    <property type="match status" value="1"/>
</dbReference>
<sequence length="47" mass="5517">MSQRNRVSYVRPAEPAFLSRFKEQVGYREGPTVETKMKNQPQVMEES</sequence>
<reference evidence="2" key="1">
    <citation type="submission" date="2025-08" db="UniProtKB">
        <authorList>
            <consortium name="Ensembl"/>
        </authorList>
    </citation>
    <scope>IDENTIFICATION</scope>
</reference>